<feature type="signal peptide" evidence="1">
    <location>
        <begin position="1"/>
        <end position="39"/>
    </location>
</feature>
<reference evidence="2 3" key="1">
    <citation type="submission" date="2024-09" db="EMBL/GenBank/DDBJ databases">
        <authorList>
            <person name="Lee S.D."/>
        </authorList>
    </citation>
    <scope>NUCLEOTIDE SEQUENCE [LARGE SCALE GENOMIC DNA]</scope>
    <source>
        <strain evidence="2 3">N1-1</strain>
    </source>
</reference>
<sequence length="460" mass="48251">MNLPDQSRSTVRGSSSRLRRLLAATAVGASLALTAGACASGSGSAGGAAGSGTAAGDTSFSYWSMWNKDEPQAKVLQAAIDQFTKDTGIKVTVQWKGRQVATQLAPTLNTSHVPADLIDSQDRFAYAQLQATGQALDLTPVLKQAVPGESGSTVGSVLPKTYLDLTTTDGSLWEVPYEVVADQVWYNAADLPAVAANPPATWAAFTQLLAQRKAARGGAGPLALDADIPDYAAFWTYYSVLRTMGPGAFGAAATDRSGAKFEDPEFLDALNKVEQLIKAGDFTAGYNGSKWPAVQQKWAAGKSDFLLLGTFTPSETGPFAKAGFQYRSFPFPAMTAGGDTTQDVSTIGFSIPKKAEHAAAAEKFIAYFMAKSQLSGISTTAQNITPRADIPAPAALADAQKAMNSGKVAEALDGVKETAAEWYTKVFLPLNTSFIDGSLSPSAFAAKLKSGTADYWKMAS</sequence>
<dbReference type="RefSeq" id="WP_380508985.1">
    <property type="nucleotide sequence ID" value="NZ_JBHEZX010000006.1"/>
</dbReference>
<accession>A0ABV6VAI8</accession>
<dbReference type="Proteomes" id="UP001592582">
    <property type="component" value="Unassembled WGS sequence"/>
</dbReference>
<dbReference type="Gene3D" id="3.40.190.10">
    <property type="entry name" value="Periplasmic binding protein-like II"/>
    <property type="match status" value="1"/>
</dbReference>
<dbReference type="SUPFAM" id="SSF53850">
    <property type="entry name" value="Periplasmic binding protein-like II"/>
    <property type="match status" value="1"/>
</dbReference>
<gene>
    <name evidence="2" type="ORF">ACEZDG_15810</name>
</gene>
<keyword evidence="1" id="KW-0732">Signal</keyword>
<dbReference type="EMBL" id="JBHEZX010000006">
    <property type="protein sequence ID" value="MFC1410732.1"/>
    <property type="molecule type" value="Genomic_DNA"/>
</dbReference>
<dbReference type="InterPro" id="IPR050490">
    <property type="entry name" value="Bact_solute-bd_prot1"/>
</dbReference>
<keyword evidence="3" id="KW-1185">Reference proteome</keyword>
<comment type="caution">
    <text evidence="2">The sequence shown here is derived from an EMBL/GenBank/DDBJ whole genome shotgun (WGS) entry which is preliminary data.</text>
</comment>
<dbReference type="PANTHER" id="PTHR43649:SF12">
    <property type="entry name" value="DIACETYLCHITOBIOSE BINDING PROTEIN DASA"/>
    <property type="match status" value="1"/>
</dbReference>
<feature type="chain" id="PRO_5045061609" evidence="1">
    <location>
        <begin position="40"/>
        <end position="460"/>
    </location>
</feature>
<evidence type="ECO:0000256" key="1">
    <source>
        <dbReference type="SAM" id="SignalP"/>
    </source>
</evidence>
<evidence type="ECO:0000313" key="2">
    <source>
        <dbReference type="EMBL" id="MFC1410732.1"/>
    </source>
</evidence>
<proteinExistence type="predicted"/>
<name>A0ABV6VAI8_9ACTN</name>
<evidence type="ECO:0000313" key="3">
    <source>
        <dbReference type="Proteomes" id="UP001592582"/>
    </source>
</evidence>
<protein>
    <submittedName>
        <fullName evidence="2">ABC transporter substrate-binding protein</fullName>
    </submittedName>
</protein>
<dbReference type="PANTHER" id="PTHR43649">
    <property type="entry name" value="ARABINOSE-BINDING PROTEIN-RELATED"/>
    <property type="match status" value="1"/>
</dbReference>
<organism evidence="2 3">
    <name type="scientific">Streptacidiphilus alkalitolerans</name>
    <dbReference type="NCBI Taxonomy" id="3342712"/>
    <lineage>
        <taxon>Bacteria</taxon>
        <taxon>Bacillati</taxon>
        <taxon>Actinomycetota</taxon>
        <taxon>Actinomycetes</taxon>
        <taxon>Kitasatosporales</taxon>
        <taxon>Streptomycetaceae</taxon>
        <taxon>Streptacidiphilus</taxon>
    </lineage>
</organism>